<evidence type="ECO:0000313" key="2">
    <source>
        <dbReference type="EMBL" id="CAB4203931.1"/>
    </source>
</evidence>
<name>A0A6J7XJI3_9CAUD</name>
<evidence type="ECO:0000259" key="1">
    <source>
        <dbReference type="Pfam" id="PF09588"/>
    </source>
</evidence>
<dbReference type="Gene3D" id="3.90.320.10">
    <property type="match status" value="1"/>
</dbReference>
<sequence length="321" mass="35903">METLDKPKHGTIEWLHRRHRDSAGLCTLGASDAPALMGASSFTSRTDLWYNKTTEPQISATSPAMHVGNVLEPALVSELSDRLGISLVTPDIMYRSGRFTISLDAADDASVLMKSPPLVIGEVKTTRKYSITSLDDVPVEYLWQIWAQQMVTGADAWLIVLDREMRISTIEIPRNEQAFEALQIEADRFCRSIDEGDFTQMGDIVTTLSHEQIAGLYRPTRTTTDLPADALDWVRDLEEARDLRRQADTIEEAAKDHLARLLLDATDGQIDGQTVVTWREQAGRETIDTKSLRVDHPDLISGYIKQGAPIRVMRTNKVKGK</sequence>
<organism evidence="3">
    <name type="scientific">uncultured Caudovirales phage</name>
    <dbReference type="NCBI Taxonomy" id="2100421"/>
    <lineage>
        <taxon>Viruses</taxon>
        <taxon>Duplodnaviria</taxon>
        <taxon>Heunggongvirae</taxon>
        <taxon>Uroviricota</taxon>
        <taxon>Caudoviricetes</taxon>
        <taxon>Peduoviridae</taxon>
        <taxon>Maltschvirus</taxon>
        <taxon>Maltschvirus maltsch</taxon>
    </lineage>
</organism>
<gene>
    <name evidence="2" type="ORF">UFOVP1389_11</name>
    <name evidence="3" type="ORF">UFOVP1566_41</name>
</gene>
<proteinExistence type="predicted"/>
<dbReference type="EMBL" id="LR798417">
    <property type="protein sequence ID" value="CAB5230103.1"/>
    <property type="molecule type" value="Genomic_DNA"/>
</dbReference>
<dbReference type="InterPro" id="IPR011335">
    <property type="entry name" value="Restrct_endonuc-II-like"/>
</dbReference>
<dbReference type="InterPro" id="IPR011604">
    <property type="entry name" value="PDDEXK-like_dom_sf"/>
</dbReference>
<dbReference type="Pfam" id="PF09588">
    <property type="entry name" value="YqaJ"/>
    <property type="match status" value="1"/>
</dbReference>
<reference evidence="3" key="1">
    <citation type="submission" date="2020-05" db="EMBL/GenBank/DDBJ databases">
        <authorList>
            <person name="Chiriac C."/>
            <person name="Salcher M."/>
            <person name="Ghai R."/>
            <person name="Kavagutti S V."/>
        </authorList>
    </citation>
    <scope>NUCLEOTIDE SEQUENCE</scope>
</reference>
<feature type="domain" description="YqaJ viral recombinase" evidence="1">
    <location>
        <begin position="13"/>
        <end position="154"/>
    </location>
</feature>
<protein>
    <recommendedName>
        <fullName evidence="1">YqaJ viral recombinase domain-containing protein</fullName>
    </recommendedName>
</protein>
<dbReference type="InterPro" id="IPR019080">
    <property type="entry name" value="YqaJ_viral_recombinase"/>
</dbReference>
<dbReference type="EMBL" id="LR797342">
    <property type="protein sequence ID" value="CAB4203931.1"/>
    <property type="molecule type" value="Genomic_DNA"/>
</dbReference>
<accession>A0A6J7XJI3</accession>
<evidence type="ECO:0000313" key="3">
    <source>
        <dbReference type="EMBL" id="CAB5230103.1"/>
    </source>
</evidence>
<dbReference type="SUPFAM" id="SSF52980">
    <property type="entry name" value="Restriction endonuclease-like"/>
    <property type="match status" value="1"/>
</dbReference>